<dbReference type="Proteomes" id="UP000737171">
    <property type="component" value="Unassembled WGS sequence"/>
</dbReference>
<dbReference type="PANTHER" id="PTHR30537">
    <property type="entry name" value="HTH-TYPE TRANSCRIPTIONAL REGULATOR"/>
    <property type="match status" value="1"/>
</dbReference>
<dbReference type="SUPFAM" id="SSF53850">
    <property type="entry name" value="Periplasmic binding protein-like II"/>
    <property type="match status" value="1"/>
</dbReference>
<comment type="similarity">
    <text evidence="1">Belongs to the LysR transcriptional regulatory family.</text>
</comment>
<evidence type="ECO:0000256" key="1">
    <source>
        <dbReference type="ARBA" id="ARBA00009437"/>
    </source>
</evidence>
<dbReference type="Pfam" id="PF03466">
    <property type="entry name" value="LysR_substrate"/>
    <property type="match status" value="1"/>
</dbReference>
<evidence type="ECO:0000256" key="3">
    <source>
        <dbReference type="ARBA" id="ARBA00023125"/>
    </source>
</evidence>
<sequence length="297" mass="31678">MSTLPSLRALRCFDASARHSSFTRAAVEVHLTQGAVSHQILGLEAQLGVPLFLRRKAGLQLTAAGRGYWAAISPALRQIERATQDLAMHRGDGGSLNLSVASSFGAYWLIPRLAGFIAAHPEITLNLATHVGPVDLAGSPHDAAIEFCDGPAPGLHATRVLPLVVRPYAAPHRVQSGDLKRWLRTLPLIRVASVPLGWAAWLRVVGLEDAVPVDHLGAGPQYDLLSMALNGAIAGLGIALLPDYAASSAHTAGQLVQLSPLGVTADKGYYLRYPAWKADLVPIRRFEQWLTSLGDPA</sequence>
<accession>A0ABX2EEI3</accession>
<protein>
    <submittedName>
        <fullName evidence="6">LysR family transcriptional regulator</fullName>
    </submittedName>
</protein>
<dbReference type="InterPro" id="IPR036390">
    <property type="entry name" value="WH_DNA-bd_sf"/>
</dbReference>
<dbReference type="RefSeq" id="WP_173122100.1">
    <property type="nucleotide sequence ID" value="NZ_JABRWJ010000002.1"/>
</dbReference>
<comment type="caution">
    <text evidence="6">The sequence shown here is derived from an EMBL/GenBank/DDBJ whole genome shotgun (WGS) entry which is preliminary data.</text>
</comment>
<dbReference type="Pfam" id="PF00126">
    <property type="entry name" value="HTH_1"/>
    <property type="match status" value="1"/>
</dbReference>
<dbReference type="PANTHER" id="PTHR30537:SF74">
    <property type="entry name" value="HTH-TYPE TRANSCRIPTIONAL REGULATOR TRPI"/>
    <property type="match status" value="1"/>
</dbReference>
<gene>
    <name evidence="6" type="ORF">HLB44_08475</name>
</gene>
<evidence type="ECO:0000313" key="7">
    <source>
        <dbReference type="Proteomes" id="UP000737171"/>
    </source>
</evidence>
<dbReference type="InterPro" id="IPR000847">
    <property type="entry name" value="LysR_HTH_N"/>
</dbReference>
<organism evidence="6 7">
    <name type="scientific">Pseudaquabacterium terrae</name>
    <dbReference type="NCBI Taxonomy" id="2732868"/>
    <lineage>
        <taxon>Bacteria</taxon>
        <taxon>Pseudomonadati</taxon>
        <taxon>Pseudomonadota</taxon>
        <taxon>Betaproteobacteria</taxon>
        <taxon>Burkholderiales</taxon>
        <taxon>Sphaerotilaceae</taxon>
        <taxon>Pseudaquabacterium</taxon>
    </lineage>
</organism>
<dbReference type="PRINTS" id="PR00039">
    <property type="entry name" value="HTHLYSR"/>
</dbReference>
<dbReference type="Gene3D" id="3.40.190.10">
    <property type="entry name" value="Periplasmic binding protein-like II"/>
    <property type="match status" value="2"/>
</dbReference>
<keyword evidence="7" id="KW-1185">Reference proteome</keyword>
<keyword evidence="3" id="KW-0238">DNA-binding</keyword>
<dbReference type="Gene3D" id="1.10.10.10">
    <property type="entry name" value="Winged helix-like DNA-binding domain superfamily/Winged helix DNA-binding domain"/>
    <property type="match status" value="1"/>
</dbReference>
<dbReference type="InterPro" id="IPR036388">
    <property type="entry name" value="WH-like_DNA-bd_sf"/>
</dbReference>
<evidence type="ECO:0000259" key="5">
    <source>
        <dbReference type="PROSITE" id="PS50931"/>
    </source>
</evidence>
<keyword evidence="2" id="KW-0805">Transcription regulation</keyword>
<evidence type="ECO:0000256" key="2">
    <source>
        <dbReference type="ARBA" id="ARBA00023015"/>
    </source>
</evidence>
<dbReference type="SUPFAM" id="SSF46785">
    <property type="entry name" value="Winged helix' DNA-binding domain"/>
    <property type="match status" value="1"/>
</dbReference>
<feature type="domain" description="HTH lysR-type" evidence="5">
    <location>
        <begin position="5"/>
        <end position="62"/>
    </location>
</feature>
<reference evidence="6 7" key="1">
    <citation type="submission" date="2020-05" db="EMBL/GenBank/DDBJ databases">
        <title>Aquincola sp. isolate from soil.</title>
        <authorList>
            <person name="Han J."/>
            <person name="Kim D.-U."/>
        </authorList>
    </citation>
    <scope>NUCLEOTIDE SEQUENCE [LARGE SCALE GENOMIC DNA]</scope>
    <source>
        <strain evidence="6 7">S2</strain>
    </source>
</reference>
<evidence type="ECO:0000313" key="6">
    <source>
        <dbReference type="EMBL" id="NRF67013.1"/>
    </source>
</evidence>
<dbReference type="EMBL" id="JABRWJ010000002">
    <property type="protein sequence ID" value="NRF67013.1"/>
    <property type="molecule type" value="Genomic_DNA"/>
</dbReference>
<dbReference type="PROSITE" id="PS50931">
    <property type="entry name" value="HTH_LYSR"/>
    <property type="match status" value="1"/>
</dbReference>
<dbReference type="InterPro" id="IPR005119">
    <property type="entry name" value="LysR_subst-bd"/>
</dbReference>
<evidence type="ECO:0000256" key="4">
    <source>
        <dbReference type="ARBA" id="ARBA00023163"/>
    </source>
</evidence>
<keyword evidence="4" id="KW-0804">Transcription</keyword>
<dbReference type="InterPro" id="IPR058163">
    <property type="entry name" value="LysR-type_TF_proteobact-type"/>
</dbReference>
<name>A0ABX2EEI3_9BURK</name>
<proteinExistence type="inferred from homology"/>